<feature type="compositionally biased region" description="Polar residues" evidence="1">
    <location>
        <begin position="1712"/>
        <end position="1721"/>
    </location>
</feature>
<keyword evidence="3" id="KW-1185">Reference proteome</keyword>
<feature type="region of interest" description="Disordered" evidence="1">
    <location>
        <begin position="1455"/>
        <end position="1476"/>
    </location>
</feature>
<feature type="compositionally biased region" description="Low complexity" evidence="1">
    <location>
        <begin position="729"/>
        <end position="744"/>
    </location>
</feature>
<organism evidence="2 3">
    <name type="scientific">Neocallimastix californiae</name>
    <dbReference type="NCBI Taxonomy" id="1754190"/>
    <lineage>
        <taxon>Eukaryota</taxon>
        <taxon>Fungi</taxon>
        <taxon>Fungi incertae sedis</taxon>
        <taxon>Chytridiomycota</taxon>
        <taxon>Chytridiomycota incertae sedis</taxon>
        <taxon>Neocallimastigomycetes</taxon>
        <taxon>Neocallimastigales</taxon>
        <taxon>Neocallimastigaceae</taxon>
        <taxon>Neocallimastix</taxon>
    </lineage>
</organism>
<feature type="compositionally biased region" description="Low complexity" evidence="1">
    <location>
        <begin position="320"/>
        <end position="333"/>
    </location>
</feature>
<dbReference type="InterPro" id="IPR036305">
    <property type="entry name" value="RGS_sf"/>
</dbReference>
<gene>
    <name evidence="2" type="ORF">LY90DRAFT_670011</name>
</gene>
<feature type="region of interest" description="Disordered" evidence="1">
    <location>
        <begin position="16"/>
        <end position="42"/>
    </location>
</feature>
<protein>
    <submittedName>
        <fullName evidence="2">Uncharacterized protein</fullName>
    </submittedName>
</protein>
<dbReference type="EMBL" id="MCOG01000085">
    <property type="protein sequence ID" value="ORY54406.1"/>
    <property type="molecule type" value="Genomic_DNA"/>
</dbReference>
<name>A0A1Y2D5N6_9FUNG</name>
<feature type="region of interest" description="Disordered" evidence="1">
    <location>
        <begin position="311"/>
        <end position="340"/>
    </location>
</feature>
<dbReference type="STRING" id="1754190.A0A1Y2D5N6"/>
<evidence type="ECO:0000256" key="1">
    <source>
        <dbReference type="SAM" id="MobiDB-lite"/>
    </source>
</evidence>
<reference evidence="2 3" key="1">
    <citation type="submission" date="2016-08" db="EMBL/GenBank/DDBJ databases">
        <title>A Parts List for Fungal Cellulosomes Revealed by Comparative Genomics.</title>
        <authorList>
            <consortium name="DOE Joint Genome Institute"/>
            <person name="Haitjema C.H."/>
            <person name="Gilmore S.P."/>
            <person name="Henske J.K."/>
            <person name="Solomon K.V."/>
            <person name="De Groot R."/>
            <person name="Kuo A."/>
            <person name="Mondo S.J."/>
            <person name="Salamov A.A."/>
            <person name="Labutti K."/>
            <person name="Zhao Z."/>
            <person name="Chiniquy J."/>
            <person name="Barry K."/>
            <person name="Brewer H.M."/>
            <person name="Purvine S.O."/>
            <person name="Wright A.T."/>
            <person name="Boxma B."/>
            <person name="Van Alen T."/>
            <person name="Hackstein J.H."/>
            <person name="Baker S.E."/>
            <person name="Grigoriev I.V."/>
            <person name="O'Malley M.A."/>
        </authorList>
    </citation>
    <scope>NUCLEOTIDE SEQUENCE [LARGE SCALE GENOMIC DNA]</scope>
    <source>
        <strain evidence="2 3">G1</strain>
    </source>
</reference>
<feature type="compositionally biased region" description="Polar residues" evidence="1">
    <location>
        <begin position="90"/>
        <end position="107"/>
    </location>
</feature>
<sequence>MKLDSYINKIKITSKSNKNDENSFSNNKTTLNIPNRQNQNRKNSINSFFSVKSTNFLNRHKNILNNHLRDTKSDNNINLYYPDNDDINIKNTSRAKNNNKIENSLSSSKKKYPAKESLKNEKKKYSNHVSVPKFHLKNHCRSTSSSTFIDSPEISKISSPLKPSININNERSYEELNYHSSKTVSLSNLPITTPIMVSTPLSLPALVHTKSTSTIEPPIMTSSNHLMNAETPVNNSSKSRCTCSTSSLNYSTPIKTSSYVPSNSSGSTPSTNDEVIQTTKLPHQSSTTSIHQQIFATKITASPLNLSEFEYESQKKGDRTSNINNQSITSNRNGSNFSNVQDSKSYTVNICPKNKNQSQEKESSLYTLNNKKDILSNKNQGVKNIIKFDSCSTGCTNSNCTTFCNNSSYDKDSELKEDSSIIDDQEEIIKSSSSTTTISKDNNNTTYSLFMPKTVIGDGSLQNSFQSEINRIIERFDKSSLNEFSSIDPDKEDIPAIGNKLLLAYLNKDLIDNDSIKENENNQKEMKDGTISEINHDDNPNRIENHENSIMEPDSSILEEQKIYIGDLNIAFLDINRIKADISQSINDDKIKTNDSINVAPIIVSSFIPDTINNLNTTKLSKDEKDITSKPSKISPNLVDSLSNSNNEEGHLITTSTVTNINTNINYDINNKINNKKNSNFNDSSLNEKINQLTLNKLLHQDIPINVFDNTKTESNTCTLENNPKDKNSSNIIDNNNSKVNNMNKINKPHLKVRKFSLNHIDDIIMEKKIDNEKKLKNNTLKKNNKNESIIQTKNENKNENEIKQTTSLLNSTQLILPNYPNKPIIYHYKHQHRSTPQQVSLSYFRHYHHFSEGSNNLLTSREKNIKGNTNDELFKEEINQIESLNSLKTALLFLSKNEDKSIKSETPKKLFDSGSSFFSRKKSTDVINSSVFVSNSYNRKYLSLPKFFSSNNNNNNNVNFNINNIKSPLTANEKEEIMYSVDRLDSNRKLRAYYGIECPLFLGDGSKSKIANYYGAQIFKKPIDKESNESLNKKKNPKFVKRLTSLLHLSNNNYNNNNSITTNININTKNSEEISKKDKCTVENDSTQKDTNKNDDILSLYNHQGEIIQSESMMNIIQSTNNKIIVPVKNERTTKENYCDEVKNVSDLIKLYEKDSEIYSTTKEFSFKNSYSNTISYMPNQHLNKNISEYTKDESKTTFNMIPSPSHLKNVMTSSLYQKSFCNTEPYLSSFSFKYNNISEYSSSESSFSISDHQINLKQVIAKTSTTTNTQEKVNNPTILDKKTSNSQHSLELDNSYVIQKNPDIEEQKINEDNIKYNINGSENNSFNEICRHSTSKIINNNMDSLFLYQTNVNELSNVSNDSLSKSEIHCRKSRENKNTLNESVNALLSDEEIKSTLFKDLYDKSIIKDSIMSITTSSYSYDSYNQSDNLMEGCYSFILDEIYNGTNISNSTKHYDDNNSDSEDSNGNDEDYNFYDPPNGMNYSDNYLESHKKKFNLKWPTRIRNSDFNFNSKNNAKSNLNITKKFSEKENSNKPVQLSYVETEDNARIYISSSLNDNLLKDQSSTLVPDTKNIKTATTTTITTTSIFKHQNNQSMANKESCIKNIETKTTTIEKEKEDENDGYTSSFSVESTSINTELMISVTGQPKLDIGNVDKLNNKNRKSSLSIQYQPIELLKKFNNKTTILTDPSTKEIIKNKNSSPIIKDQKSYNEYPSISSYDNDGDNDDKNNEESLDIESDIDLVMKGDKSDYYELNFEKEEEDDDDDDDEIQNISYIKNHTKNSNTIHQRLVIEKKYKKSQRNEGNDENFSYSLSSCSQNDYYEEKADTEFSFVSNNVKQYHHQKAKHHLKNNNNNNNNNTLYQKDDEIESINYLTEENNKEYSTTEILKYGDYSNEPQYNGETFDVDKIENAEHYHSLLTKFLLELLRNKCSEYFFLFHDMIQFQYKMFQSYDQFDREGQEIFNTYLNHASTLKVNVDVKLVHKIAYGIKYYDRCCFIPLINMVLKVLESKYLKYIVHQSNSLVEDTDYKNEIMQEYCKVLDEFYSSKINSSKILVGKESPNQIYKNMLIRKKVYDFCILIFGKNYFTNCNDISSYIY</sequence>
<feature type="region of interest" description="Disordered" evidence="1">
    <location>
        <begin position="254"/>
        <end position="274"/>
    </location>
</feature>
<proteinExistence type="predicted"/>
<feature type="compositionally biased region" description="Acidic residues" evidence="1">
    <location>
        <begin position="1460"/>
        <end position="1475"/>
    </location>
</feature>
<evidence type="ECO:0000313" key="3">
    <source>
        <dbReference type="Proteomes" id="UP000193920"/>
    </source>
</evidence>
<accession>A0A1Y2D5N6</accession>
<feature type="region of interest" description="Disordered" evidence="1">
    <location>
        <begin position="714"/>
        <end position="744"/>
    </location>
</feature>
<feature type="region of interest" description="Disordered" evidence="1">
    <location>
        <begin position="90"/>
        <end position="126"/>
    </location>
</feature>
<evidence type="ECO:0000313" key="2">
    <source>
        <dbReference type="EMBL" id="ORY54406.1"/>
    </source>
</evidence>
<dbReference type="Proteomes" id="UP000193920">
    <property type="component" value="Unassembled WGS sequence"/>
</dbReference>
<feature type="compositionally biased region" description="Polar residues" evidence="1">
    <location>
        <begin position="22"/>
        <end position="42"/>
    </location>
</feature>
<comment type="caution">
    <text evidence="2">The sequence shown here is derived from an EMBL/GenBank/DDBJ whole genome shotgun (WGS) entry which is preliminary data.</text>
</comment>
<dbReference type="SUPFAM" id="SSF48097">
    <property type="entry name" value="Regulator of G-protein signaling, RGS"/>
    <property type="match status" value="1"/>
</dbReference>
<feature type="region of interest" description="Disordered" evidence="1">
    <location>
        <begin position="1707"/>
        <end position="1740"/>
    </location>
</feature>
<feature type="compositionally biased region" description="Low complexity" evidence="1">
    <location>
        <begin position="256"/>
        <end position="272"/>
    </location>
</feature>
<feature type="compositionally biased region" description="Basic and acidic residues" evidence="1">
    <location>
        <begin position="113"/>
        <end position="124"/>
    </location>
</feature>